<evidence type="ECO:0000256" key="11">
    <source>
        <dbReference type="ARBA" id="ARBA00023136"/>
    </source>
</evidence>
<evidence type="ECO:0000256" key="4">
    <source>
        <dbReference type="ARBA" id="ARBA00022448"/>
    </source>
</evidence>
<dbReference type="PROSITE" id="PS50859">
    <property type="entry name" value="LONGIN"/>
    <property type="match status" value="1"/>
</dbReference>
<evidence type="ECO:0000256" key="10">
    <source>
        <dbReference type="ARBA" id="ARBA00023054"/>
    </source>
</evidence>
<evidence type="ECO:0000256" key="13">
    <source>
        <dbReference type="SAM" id="Phobius"/>
    </source>
</evidence>
<evidence type="ECO:0000313" key="16">
    <source>
        <dbReference type="EMBL" id="KAG9393383.1"/>
    </source>
</evidence>
<evidence type="ECO:0000259" key="15">
    <source>
        <dbReference type="PROSITE" id="PS50892"/>
    </source>
</evidence>
<evidence type="ECO:0000256" key="3">
    <source>
        <dbReference type="ARBA" id="ARBA00008025"/>
    </source>
</evidence>
<keyword evidence="17" id="KW-1185">Reference proteome</keyword>
<dbReference type="InterPro" id="IPR042855">
    <property type="entry name" value="V_SNARE_CC"/>
</dbReference>
<dbReference type="SUPFAM" id="SSF64356">
    <property type="entry name" value="SNARE-like"/>
    <property type="match status" value="1"/>
</dbReference>
<protein>
    <submittedName>
        <fullName evidence="16">Regulated-SNARE-like domain</fullName>
    </submittedName>
</protein>
<dbReference type="GO" id="GO:0015031">
    <property type="term" value="P:protein transport"/>
    <property type="evidence" value="ECO:0007669"/>
    <property type="project" value="UniProtKB-KW"/>
</dbReference>
<evidence type="ECO:0000256" key="5">
    <source>
        <dbReference type="ARBA" id="ARBA00022692"/>
    </source>
</evidence>
<dbReference type="SMART" id="SM01270">
    <property type="entry name" value="Longin"/>
    <property type="match status" value="1"/>
</dbReference>
<keyword evidence="11 13" id="KW-0472">Membrane</keyword>
<feature type="transmembrane region" description="Helical" evidence="13">
    <location>
        <begin position="192"/>
        <end position="212"/>
    </location>
</feature>
<proteinExistence type="inferred from homology"/>
<feature type="domain" description="V-SNARE coiled-coil homology" evidence="15">
    <location>
        <begin position="130"/>
        <end position="190"/>
    </location>
</feature>
<dbReference type="Pfam" id="PF00957">
    <property type="entry name" value="Synaptobrevin"/>
    <property type="match status" value="1"/>
</dbReference>
<dbReference type="PANTHER" id="PTHR45837">
    <property type="entry name" value="VESICLE-TRAFFICKING PROTEIN SEC22B"/>
    <property type="match status" value="1"/>
</dbReference>
<comment type="caution">
    <text evidence="16">The sequence shown here is derived from an EMBL/GenBank/DDBJ whole genome shotgun (WGS) entry which is preliminary data.</text>
</comment>
<keyword evidence="7" id="KW-0653">Protein transport</keyword>
<dbReference type="GO" id="GO:0006888">
    <property type="term" value="P:endoplasmic reticulum to Golgi vesicle-mediated transport"/>
    <property type="evidence" value="ECO:0007669"/>
    <property type="project" value="InterPro"/>
</dbReference>
<evidence type="ECO:0000256" key="6">
    <source>
        <dbReference type="ARBA" id="ARBA00022824"/>
    </source>
</evidence>
<organism evidence="16 17">
    <name type="scientific">Carpediemonas membranifera</name>
    <dbReference type="NCBI Taxonomy" id="201153"/>
    <lineage>
        <taxon>Eukaryota</taxon>
        <taxon>Metamonada</taxon>
        <taxon>Carpediemonas-like organisms</taxon>
        <taxon>Carpediemonas</taxon>
    </lineage>
</organism>
<evidence type="ECO:0000313" key="17">
    <source>
        <dbReference type="Proteomes" id="UP000717585"/>
    </source>
</evidence>
<evidence type="ECO:0000256" key="2">
    <source>
        <dbReference type="ARBA" id="ARBA00004394"/>
    </source>
</evidence>
<evidence type="ECO:0000256" key="9">
    <source>
        <dbReference type="ARBA" id="ARBA00023034"/>
    </source>
</evidence>
<evidence type="ECO:0000256" key="1">
    <source>
        <dbReference type="ARBA" id="ARBA00004163"/>
    </source>
</evidence>
<dbReference type="Pfam" id="PF13774">
    <property type="entry name" value="Longin"/>
    <property type="match status" value="1"/>
</dbReference>
<dbReference type="Proteomes" id="UP000717585">
    <property type="component" value="Unassembled WGS sequence"/>
</dbReference>
<dbReference type="GO" id="GO:0006890">
    <property type="term" value="P:retrograde vesicle-mediated transport, Golgi to endoplasmic reticulum"/>
    <property type="evidence" value="ECO:0007669"/>
    <property type="project" value="InterPro"/>
</dbReference>
<dbReference type="InterPro" id="IPR044565">
    <property type="entry name" value="Sec22"/>
</dbReference>
<comment type="subcellular location">
    <subcellularLocation>
        <location evidence="1">Endoplasmic reticulum membrane</location>
        <topology evidence="1">Single-pass type IV membrane protein</topology>
    </subcellularLocation>
    <subcellularLocation>
        <location evidence="2">Golgi apparatus membrane</location>
    </subcellularLocation>
</comment>
<dbReference type="InterPro" id="IPR011012">
    <property type="entry name" value="Longin-like_dom_sf"/>
</dbReference>
<evidence type="ECO:0000256" key="7">
    <source>
        <dbReference type="ARBA" id="ARBA00022927"/>
    </source>
</evidence>
<dbReference type="Gene3D" id="1.20.5.110">
    <property type="match status" value="1"/>
</dbReference>
<gene>
    <name evidence="16" type="ORF">J8273_3519</name>
</gene>
<name>A0A8J6E1E8_9EUKA</name>
<sequence>MVVLVLVVRLRDKMALTGSIENGSELAEQKSRAKSISRSITEESPNRLSVDDEEYMYHYIVDTGVIYIAAAEKGYPSRLAFAFLDSLKERFYASHGHQIDDASRPYEYIRFAQDITKMLKEYRDPRSQRNLDLIEGELKEVRRVMVKNVQDIIDREEQLANISDMSSQLKSDAAVYADKAKQLATQTAWRQYAPFIAVALVVLFLLILRWFLR</sequence>
<feature type="domain" description="Longin" evidence="14">
    <location>
        <begin position="6"/>
        <end position="115"/>
    </location>
</feature>
<dbReference type="GO" id="GO:0005789">
    <property type="term" value="C:endoplasmic reticulum membrane"/>
    <property type="evidence" value="ECO:0007669"/>
    <property type="project" value="UniProtKB-SubCell"/>
</dbReference>
<dbReference type="CDD" id="cd14824">
    <property type="entry name" value="Longin"/>
    <property type="match status" value="1"/>
</dbReference>
<evidence type="ECO:0000256" key="12">
    <source>
        <dbReference type="PROSITE-ProRule" id="PRU00290"/>
    </source>
</evidence>
<keyword evidence="10 12" id="KW-0175">Coiled coil</keyword>
<dbReference type="SUPFAM" id="SSF58038">
    <property type="entry name" value="SNARE fusion complex"/>
    <property type="match status" value="1"/>
</dbReference>
<dbReference type="GO" id="GO:0005484">
    <property type="term" value="F:SNAP receptor activity"/>
    <property type="evidence" value="ECO:0007669"/>
    <property type="project" value="InterPro"/>
</dbReference>
<keyword evidence="4" id="KW-0813">Transport</keyword>
<dbReference type="GO" id="GO:0000139">
    <property type="term" value="C:Golgi membrane"/>
    <property type="evidence" value="ECO:0007669"/>
    <property type="project" value="UniProtKB-SubCell"/>
</dbReference>
<dbReference type="OrthoDB" id="1719357at2759"/>
<evidence type="ECO:0000256" key="8">
    <source>
        <dbReference type="ARBA" id="ARBA00022989"/>
    </source>
</evidence>
<dbReference type="PROSITE" id="PS50892">
    <property type="entry name" value="V_SNARE"/>
    <property type="match status" value="1"/>
</dbReference>
<dbReference type="Gene3D" id="3.30.450.50">
    <property type="entry name" value="Longin domain"/>
    <property type="match status" value="1"/>
</dbReference>
<comment type="similarity">
    <text evidence="3">Belongs to the synaptobrevin family.</text>
</comment>
<keyword evidence="9" id="KW-0333">Golgi apparatus</keyword>
<keyword evidence="6" id="KW-0256">Endoplasmic reticulum</keyword>
<accession>A0A8J6E1E8</accession>
<keyword evidence="5 13" id="KW-0812">Transmembrane</keyword>
<reference evidence="16" key="1">
    <citation type="submission" date="2021-05" db="EMBL/GenBank/DDBJ databases">
        <title>A free-living protist that lacks canonical eukaryotic 1 DNA replication and segregation systems.</title>
        <authorList>
            <person name="Salas-Leiva D.E."/>
            <person name="Tromer E.C."/>
            <person name="Curtis B.A."/>
            <person name="Jerlstrom-Hultqvist J."/>
            <person name="Kolisko M."/>
            <person name="Yi Z."/>
            <person name="Salas-Leiva J.S."/>
            <person name="Gallot-Lavallee L."/>
            <person name="Kops G.J.P.L."/>
            <person name="Archibald J.M."/>
            <person name="Simpson A.G.B."/>
            <person name="Roger A.J."/>
        </authorList>
    </citation>
    <scope>NUCLEOTIDE SEQUENCE</scope>
    <source>
        <strain evidence="16">BICM</strain>
    </source>
</reference>
<dbReference type="AlphaFoldDB" id="A0A8J6E1E8"/>
<dbReference type="EMBL" id="JAHDYR010000025">
    <property type="protein sequence ID" value="KAG9393383.1"/>
    <property type="molecule type" value="Genomic_DNA"/>
</dbReference>
<dbReference type="InterPro" id="IPR010908">
    <property type="entry name" value="Longin_dom"/>
</dbReference>
<evidence type="ECO:0000259" key="14">
    <source>
        <dbReference type="PROSITE" id="PS50859"/>
    </source>
</evidence>
<keyword evidence="8 13" id="KW-1133">Transmembrane helix</keyword>